<reference evidence="2 3" key="3">
    <citation type="submission" date="2020-02" db="EMBL/GenBank/DDBJ databases">
        <title>Newly sequenced genome of strain CSTR1 showed variability in Candidatus Kuenenia stuttgartiensis genomes.</title>
        <authorList>
            <person name="Ding C."/>
            <person name="Adrian L."/>
        </authorList>
    </citation>
    <scope>NUCLEOTIDE SEQUENCE [LARGE SCALE GENOMIC DNA]</scope>
    <source>
        <strain evidence="2 3">CSTR1</strain>
    </source>
</reference>
<protein>
    <submittedName>
        <fullName evidence="1">Uncharacterized protein</fullName>
    </submittedName>
</protein>
<evidence type="ECO:0000313" key="2">
    <source>
        <dbReference type="EMBL" id="QII13211.1"/>
    </source>
</evidence>
<dbReference type="Proteomes" id="UP000501926">
    <property type="component" value="Chromosome"/>
</dbReference>
<dbReference type="EMBL" id="CT573071">
    <property type="protein sequence ID" value="CAJ72991.1"/>
    <property type="molecule type" value="Genomic_DNA"/>
</dbReference>
<proteinExistence type="predicted"/>
<dbReference type="EMBL" id="CP049055">
    <property type="protein sequence ID" value="QII13211.1"/>
    <property type="molecule type" value="Genomic_DNA"/>
</dbReference>
<name>Q1Q5Y7_KUEST</name>
<gene>
    <name evidence="2" type="ORF">KsCSTR_38320</name>
    <name evidence="1" type="ORF">kuste2246</name>
</gene>
<dbReference type="AlphaFoldDB" id="Q1Q5Y7"/>
<reference evidence="1" key="1">
    <citation type="journal article" date="2006" name="Nature">
        <title>Deciphering the evolution and metabolism of an anammox bacterium from a community genome.</title>
        <authorList>
            <person name="Strous M."/>
            <person name="Pelletier E."/>
            <person name="Mangenot S."/>
            <person name="Rattei T."/>
            <person name="Lehner A."/>
            <person name="Taylor M.W."/>
            <person name="Horn M."/>
            <person name="Daims H."/>
            <person name="Bartol-Mavel D."/>
            <person name="Wincker P."/>
            <person name="Barbe V."/>
            <person name="Fonknechten N."/>
            <person name="Vallenet D."/>
            <person name="Segurens B."/>
            <person name="Schenowitz-Truong C."/>
            <person name="Medigue C."/>
            <person name="Collingro A."/>
            <person name="Snel B."/>
            <person name="Dutilh B.E."/>
            <person name="OpDenCamp H.J.M."/>
            <person name="vanDerDrift C."/>
            <person name="Cirpus I."/>
            <person name="vanDePas-Schoonen K.T."/>
            <person name="Harhangi H.R."/>
            <person name="vanNiftrik L."/>
            <person name="Schmid M."/>
            <person name="Keltjens J."/>
            <person name="vanDeVossenberg J."/>
            <person name="Kartal B."/>
            <person name="Meier H."/>
            <person name="Frishman D."/>
            <person name="Huynen M.A."/>
            <person name="Mewes H."/>
            <person name="Weissenbach J."/>
            <person name="Jetten M.S.M."/>
            <person name="Wagner M."/>
            <person name="LePaslier D."/>
        </authorList>
    </citation>
    <scope>NUCLEOTIDE SEQUENCE</scope>
</reference>
<reference evidence="1" key="2">
    <citation type="submission" date="2006-01" db="EMBL/GenBank/DDBJ databases">
        <authorList>
            <person name="Genoscope"/>
        </authorList>
    </citation>
    <scope>NUCLEOTIDE SEQUENCE</scope>
</reference>
<evidence type="ECO:0000313" key="1">
    <source>
        <dbReference type="EMBL" id="CAJ72991.1"/>
    </source>
</evidence>
<evidence type="ECO:0000313" key="3">
    <source>
        <dbReference type="Proteomes" id="UP000501926"/>
    </source>
</evidence>
<accession>Q1Q5Y7</accession>
<sequence length="54" mass="6416">MVFFLSREFFKKLKCYKISNILLHRTFTVRLRHTVKASELVVVLRAPALKKPKL</sequence>
<organism evidence="1">
    <name type="scientific">Kuenenia stuttgartiensis</name>
    <dbReference type="NCBI Taxonomy" id="174633"/>
    <lineage>
        <taxon>Bacteria</taxon>
        <taxon>Pseudomonadati</taxon>
        <taxon>Planctomycetota</taxon>
        <taxon>Candidatus Brocadiia</taxon>
        <taxon>Candidatus Brocadiales</taxon>
        <taxon>Candidatus Brocadiaceae</taxon>
        <taxon>Candidatus Kuenenia</taxon>
    </lineage>
</organism>